<accession>A0A6V8SDD4</accession>
<dbReference type="RefSeq" id="WP_183276021.1">
    <property type="nucleotide sequence ID" value="NZ_BLZR01000001.1"/>
</dbReference>
<dbReference type="EMBL" id="BLZR01000001">
    <property type="protein sequence ID" value="GFP74465.1"/>
    <property type="molecule type" value="Genomic_DNA"/>
</dbReference>
<dbReference type="AlphaFoldDB" id="A0A6V8SDD4"/>
<feature type="transmembrane region" description="Helical" evidence="1">
    <location>
        <begin position="176"/>
        <end position="195"/>
    </location>
</feature>
<reference evidence="2 3" key="1">
    <citation type="submission" date="2020-07" db="EMBL/GenBank/DDBJ databases">
        <title>A new beta-1,3-glucan-decomposing anaerobic bacterium isolated from anoxic soil subjected to biological soil disinfestation.</title>
        <authorList>
            <person name="Ueki A."/>
            <person name="Tonouchi A."/>
        </authorList>
    </citation>
    <scope>NUCLEOTIDE SEQUENCE [LARGE SCALE GENOMIC DNA]</scope>
    <source>
        <strain evidence="2 3">TW1</strain>
    </source>
</reference>
<evidence type="ECO:0008006" key="4">
    <source>
        <dbReference type="Google" id="ProtNLM"/>
    </source>
</evidence>
<keyword evidence="3" id="KW-1185">Reference proteome</keyword>
<keyword evidence="1" id="KW-0812">Transmembrane</keyword>
<dbReference type="Proteomes" id="UP000580568">
    <property type="component" value="Unassembled WGS sequence"/>
</dbReference>
<sequence>MSNEKVKNKSIFSGVIDLWKKYKSKHPGTAQFLVFFMLSNGVTVLQMILMPLFKEILGLTTLVDTNFQVLQVGHNFDGSAYYVFNYAAGVISSGGGGGLAYFLAVQITMAIAQIINFFAQRNITFKSNSNIWKAAFWYVVAYIVISIGAAALQGLYKAPIYNLLMNILAMGSVGETIADFITMIINSAISFWVFFPIFKIIFKDNTEEKVAGAR</sequence>
<evidence type="ECO:0000313" key="2">
    <source>
        <dbReference type="EMBL" id="GFP74465.1"/>
    </source>
</evidence>
<organism evidence="2 3">
    <name type="scientific">Clostridium fungisolvens</name>
    <dbReference type="NCBI Taxonomy" id="1604897"/>
    <lineage>
        <taxon>Bacteria</taxon>
        <taxon>Bacillati</taxon>
        <taxon>Bacillota</taxon>
        <taxon>Clostridia</taxon>
        <taxon>Eubacteriales</taxon>
        <taxon>Clostridiaceae</taxon>
        <taxon>Clostridium</taxon>
    </lineage>
</organism>
<comment type="caution">
    <text evidence="2">The sequence shown here is derived from an EMBL/GenBank/DDBJ whole genome shotgun (WGS) entry which is preliminary data.</text>
</comment>
<keyword evidence="1" id="KW-1133">Transmembrane helix</keyword>
<proteinExistence type="predicted"/>
<name>A0A6V8SDD4_9CLOT</name>
<keyword evidence="1" id="KW-0472">Membrane</keyword>
<evidence type="ECO:0000313" key="3">
    <source>
        <dbReference type="Proteomes" id="UP000580568"/>
    </source>
</evidence>
<feature type="transmembrane region" description="Helical" evidence="1">
    <location>
        <begin position="131"/>
        <end position="156"/>
    </location>
</feature>
<gene>
    <name evidence="2" type="ORF">bsdtw1_00516</name>
</gene>
<evidence type="ECO:0000256" key="1">
    <source>
        <dbReference type="SAM" id="Phobius"/>
    </source>
</evidence>
<protein>
    <recommendedName>
        <fullName evidence="4">GtrA-like protein</fullName>
    </recommendedName>
</protein>
<feature type="transmembrane region" description="Helical" evidence="1">
    <location>
        <begin position="30"/>
        <end position="53"/>
    </location>
</feature>